<dbReference type="AlphaFoldDB" id="A0A087UU62"/>
<feature type="region of interest" description="Disordered" evidence="1">
    <location>
        <begin position="124"/>
        <end position="147"/>
    </location>
</feature>
<dbReference type="Proteomes" id="UP000054359">
    <property type="component" value="Unassembled WGS sequence"/>
</dbReference>
<feature type="non-terminal residue" evidence="2">
    <location>
        <position position="147"/>
    </location>
</feature>
<evidence type="ECO:0000313" key="2">
    <source>
        <dbReference type="EMBL" id="KFM80901.1"/>
    </source>
</evidence>
<organism evidence="2 3">
    <name type="scientific">Stegodyphus mimosarum</name>
    <name type="common">African social velvet spider</name>
    <dbReference type="NCBI Taxonomy" id="407821"/>
    <lineage>
        <taxon>Eukaryota</taxon>
        <taxon>Metazoa</taxon>
        <taxon>Ecdysozoa</taxon>
        <taxon>Arthropoda</taxon>
        <taxon>Chelicerata</taxon>
        <taxon>Arachnida</taxon>
        <taxon>Araneae</taxon>
        <taxon>Araneomorphae</taxon>
        <taxon>Entelegynae</taxon>
        <taxon>Eresoidea</taxon>
        <taxon>Eresidae</taxon>
        <taxon>Stegodyphus</taxon>
    </lineage>
</organism>
<evidence type="ECO:0000313" key="3">
    <source>
        <dbReference type="Proteomes" id="UP000054359"/>
    </source>
</evidence>
<gene>
    <name evidence="2" type="ORF">X975_02220</name>
</gene>
<proteinExistence type="predicted"/>
<evidence type="ECO:0000256" key="1">
    <source>
        <dbReference type="SAM" id="MobiDB-lite"/>
    </source>
</evidence>
<name>A0A087UU62_STEMI</name>
<dbReference type="OrthoDB" id="2444812at2759"/>
<feature type="region of interest" description="Disordered" evidence="1">
    <location>
        <begin position="1"/>
        <end position="26"/>
    </location>
</feature>
<sequence>MPSSSKSRSLKKEDNDYNANSSEYAEVIGPQLPPNFQFAQSVPLEPEVSRLPNYSLCSKNEVEEFVEIGPQLPSAATNDSSRVMSSASVKNTEALLSGNINPSQSHTNGLSVASSSLENCWQASSVKNTEKADKISNREAGEESPDS</sequence>
<dbReference type="EMBL" id="KK121637">
    <property type="protein sequence ID" value="KFM80901.1"/>
    <property type="molecule type" value="Genomic_DNA"/>
</dbReference>
<accession>A0A087UU62</accession>
<feature type="compositionally biased region" description="Basic and acidic residues" evidence="1">
    <location>
        <begin position="128"/>
        <end position="141"/>
    </location>
</feature>
<protein>
    <submittedName>
        <fullName evidence="2">Uncharacterized protein</fullName>
    </submittedName>
</protein>
<keyword evidence="3" id="KW-1185">Reference proteome</keyword>
<reference evidence="2 3" key="1">
    <citation type="submission" date="2013-11" db="EMBL/GenBank/DDBJ databases">
        <title>Genome sequencing of Stegodyphus mimosarum.</title>
        <authorList>
            <person name="Bechsgaard J."/>
        </authorList>
    </citation>
    <scope>NUCLEOTIDE SEQUENCE [LARGE SCALE GENOMIC DNA]</scope>
</reference>